<dbReference type="PROSITE" id="PS52016">
    <property type="entry name" value="TONB_DEPENDENT_REC_3"/>
    <property type="match status" value="1"/>
</dbReference>
<dbReference type="Gene3D" id="2.170.130.10">
    <property type="entry name" value="TonB-dependent receptor, plug domain"/>
    <property type="match status" value="1"/>
</dbReference>
<evidence type="ECO:0000256" key="6">
    <source>
        <dbReference type="ARBA" id="ARBA00023136"/>
    </source>
</evidence>
<dbReference type="InterPro" id="IPR008969">
    <property type="entry name" value="CarboxyPept-like_regulatory"/>
</dbReference>
<feature type="chain" id="PRO_5042461354" evidence="10">
    <location>
        <begin position="21"/>
        <end position="982"/>
    </location>
</feature>
<evidence type="ECO:0000313" key="14">
    <source>
        <dbReference type="Proteomes" id="UP000215355"/>
    </source>
</evidence>
<protein>
    <submittedName>
        <fullName evidence="13">Outer membrane cobalamin receptor protein</fullName>
    </submittedName>
</protein>
<dbReference type="InterPro" id="IPR012910">
    <property type="entry name" value="Plug_dom"/>
</dbReference>
<dbReference type="InterPro" id="IPR036942">
    <property type="entry name" value="Beta-barrel_TonB_sf"/>
</dbReference>
<proteinExistence type="inferred from homology"/>
<dbReference type="InterPro" id="IPR039426">
    <property type="entry name" value="TonB-dep_rcpt-like"/>
</dbReference>
<evidence type="ECO:0000256" key="8">
    <source>
        <dbReference type="PROSITE-ProRule" id="PRU01360"/>
    </source>
</evidence>
<keyword evidence="10" id="KW-0732">Signal</keyword>
<dbReference type="Gene3D" id="2.60.40.1120">
    <property type="entry name" value="Carboxypeptidase-like, regulatory domain"/>
    <property type="match status" value="1"/>
</dbReference>
<evidence type="ECO:0000256" key="9">
    <source>
        <dbReference type="RuleBase" id="RU003357"/>
    </source>
</evidence>
<dbReference type="InterPro" id="IPR000531">
    <property type="entry name" value="Beta-barrel_TonB"/>
</dbReference>
<dbReference type="SUPFAM" id="SSF56935">
    <property type="entry name" value="Porins"/>
    <property type="match status" value="1"/>
</dbReference>
<evidence type="ECO:0000256" key="3">
    <source>
        <dbReference type="ARBA" id="ARBA00022452"/>
    </source>
</evidence>
<evidence type="ECO:0000256" key="4">
    <source>
        <dbReference type="ARBA" id="ARBA00022692"/>
    </source>
</evidence>
<evidence type="ECO:0000256" key="1">
    <source>
        <dbReference type="ARBA" id="ARBA00004571"/>
    </source>
</evidence>
<dbReference type="InterPro" id="IPR023996">
    <property type="entry name" value="TonB-dep_OMP_SusC/RagA"/>
</dbReference>
<keyword evidence="4 8" id="KW-0812">Transmembrane</keyword>
<accession>A0AAJ5BZN3</accession>
<feature type="domain" description="TonB-dependent receptor plug" evidence="12">
    <location>
        <begin position="115"/>
        <end position="219"/>
    </location>
</feature>
<dbReference type="GO" id="GO:0009279">
    <property type="term" value="C:cell outer membrane"/>
    <property type="evidence" value="ECO:0007669"/>
    <property type="project" value="UniProtKB-SubCell"/>
</dbReference>
<name>A0AAJ5BZN3_9SPHI</name>
<dbReference type="Pfam" id="PF13715">
    <property type="entry name" value="CarbopepD_reg_2"/>
    <property type="match status" value="1"/>
</dbReference>
<evidence type="ECO:0000256" key="5">
    <source>
        <dbReference type="ARBA" id="ARBA00023077"/>
    </source>
</evidence>
<dbReference type="SUPFAM" id="SSF49464">
    <property type="entry name" value="Carboxypeptidase regulatory domain-like"/>
    <property type="match status" value="1"/>
</dbReference>
<feature type="domain" description="TonB-dependent receptor-like beta-barrel" evidence="11">
    <location>
        <begin position="367"/>
        <end position="936"/>
    </location>
</feature>
<feature type="signal peptide" evidence="10">
    <location>
        <begin position="1"/>
        <end position="20"/>
    </location>
</feature>
<dbReference type="EMBL" id="LT906468">
    <property type="protein sequence ID" value="SNV47622.1"/>
    <property type="molecule type" value="Genomic_DNA"/>
</dbReference>
<keyword evidence="3 8" id="KW-1134">Transmembrane beta strand</keyword>
<dbReference type="Pfam" id="PF07715">
    <property type="entry name" value="Plug"/>
    <property type="match status" value="1"/>
</dbReference>
<evidence type="ECO:0000256" key="7">
    <source>
        <dbReference type="ARBA" id="ARBA00023237"/>
    </source>
</evidence>
<dbReference type="InterPro" id="IPR023997">
    <property type="entry name" value="TonB-dep_OMP_SusC/RagA_CS"/>
</dbReference>
<dbReference type="InterPro" id="IPR037066">
    <property type="entry name" value="Plug_dom_sf"/>
</dbReference>
<sequence>MKKPNIMLVILFSCIQVLFAQNKIQLNGEVVNTTGEKLSGVTISLSNSNQKYMTDENGSFSFEYVPGTNLTINSLGFATQQITLTNQTSLKVVLIESEENLEQIVVVGYGTQRKGETTGSVASVKSESFNQGAVKDAGQLIQGKVAGLRITTPSGDPNGSTQINLRGLNSIQGAVNPLVIIDGVPGDFNSVAPEDIESVDVMKDGSAAAIYGTRATGGVIFITTKQNRSTDGRTTIEYNNYASLQTLFRVPELMNAEDYRRLIAEGQNYTDLGHSTNWVDEVTQNPFSHNHNLSLFGGNARTNFTGTVNFRDWNGVLLKSGQQRLNARADLNHEMFDGKLRSRIQIISNSIKALQGGSSNYMWRQALIRNPTDRIYNDEGKWQENNAYMYDNPLGMINETVNDRIFRETRMNGSLDYRPIESLSFKAMFSRVQDNDLTGTSTSFNHVNTTKNNLNGTASRFTQAGVENLMELTGNFNKSFGDHNFAVLGGYSWQRNTFENFSAYNFNFPTDQYSYNSLESGMALKEGLATMDSYKQESTLVGFFGRLTYNYKEKYMAMLSLRREGSSTFGENNKWGNFPAVSVGWDMAKEDFLMDQTAINQLKLRAGYGVTGTIAGSPYNSQISYNYTFDQGAYINGKWVPGFVPARNFNPDLRWERKNEFNVGVDYSLANNRIYGSLDYYNRRVKDLLYWFEVPVPPYLTSTMFINAGEMSNSGFEALVNADVLNKAGGVQWKTGVVFSTNKNKLINLSNDRFGVTQEFFDAGYTGEPIQTFTHRVEVGRSIGDFYVWKTVGLDEDGKWLVESQNGEIIPIQDASVEDRQYYGNGIPDFNLGWNNNFQYKNIDLTINWRGAFGHQILNMPRMYYENPVNKAYNVLKTAYDPIDGKLLNNDLVYVSHYIEDADYFKLDNLTLGYTFNPQLIKGISNLRIYVSGLNLVTFTKYKGLDPEATSYEGEFQFAPGIEHRDRYPTTRTYTIGLNVKF</sequence>
<keyword evidence="2 8" id="KW-0813">Transport</keyword>
<organism evidence="13 14">
    <name type="scientific">Sphingobacterium mizutaii</name>
    <dbReference type="NCBI Taxonomy" id="1010"/>
    <lineage>
        <taxon>Bacteria</taxon>
        <taxon>Pseudomonadati</taxon>
        <taxon>Bacteroidota</taxon>
        <taxon>Sphingobacteriia</taxon>
        <taxon>Sphingobacteriales</taxon>
        <taxon>Sphingobacteriaceae</taxon>
        <taxon>Sphingobacterium</taxon>
    </lineage>
</organism>
<evidence type="ECO:0000313" key="13">
    <source>
        <dbReference type="EMBL" id="SNV47622.1"/>
    </source>
</evidence>
<dbReference type="NCBIfam" id="TIGR04056">
    <property type="entry name" value="OMP_RagA_SusC"/>
    <property type="match status" value="1"/>
</dbReference>
<evidence type="ECO:0000259" key="11">
    <source>
        <dbReference type="Pfam" id="PF00593"/>
    </source>
</evidence>
<dbReference type="Proteomes" id="UP000215355">
    <property type="component" value="Chromosome 1"/>
</dbReference>
<gene>
    <name evidence="13" type="ORF">SAMEA4412673_01395</name>
</gene>
<dbReference type="KEGG" id="smiz:4412673_01395"/>
<dbReference type="NCBIfam" id="TIGR04057">
    <property type="entry name" value="SusC_RagA_signa"/>
    <property type="match status" value="1"/>
</dbReference>
<dbReference type="RefSeq" id="WP_093095247.1">
    <property type="nucleotide sequence ID" value="NZ_CP158798.1"/>
</dbReference>
<dbReference type="Pfam" id="PF00593">
    <property type="entry name" value="TonB_dep_Rec_b-barrel"/>
    <property type="match status" value="1"/>
</dbReference>
<evidence type="ECO:0000259" key="12">
    <source>
        <dbReference type="Pfam" id="PF07715"/>
    </source>
</evidence>
<comment type="subcellular location">
    <subcellularLocation>
        <location evidence="1 8">Cell outer membrane</location>
        <topology evidence="1 8">Multi-pass membrane protein</topology>
    </subcellularLocation>
</comment>
<keyword evidence="7 8" id="KW-0998">Cell outer membrane</keyword>
<dbReference type="AlphaFoldDB" id="A0AAJ5BZN3"/>
<dbReference type="Gene3D" id="2.40.170.20">
    <property type="entry name" value="TonB-dependent receptor, beta-barrel domain"/>
    <property type="match status" value="1"/>
</dbReference>
<keyword evidence="6 8" id="KW-0472">Membrane</keyword>
<reference evidence="13 14" key="1">
    <citation type="submission" date="2017-06" db="EMBL/GenBank/DDBJ databases">
        <authorList>
            <consortium name="Pathogen Informatics"/>
        </authorList>
    </citation>
    <scope>NUCLEOTIDE SEQUENCE [LARGE SCALE GENOMIC DNA]</scope>
    <source>
        <strain evidence="13 14">NCTC12149</strain>
    </source>
</reference>
<evidence type="ECO:0000256" key="2">
    <source>
        <dbReference type="ARBA" id="ARBA00022448"/>
    </source>
</evidence>
<evidence type="ECO:0000256" key="10">
    <source>
        <dbReference type="SAM" id="SignalP"/>
    </source>
</evidence>
<keyword evidence="13" id="KW-0675">Receptor</keyword>
<keyword evidence="5 9" id="KW-0798">TonB box</keyword>
<comment type="similarity">
    <text evidence="8 9">Belongs to the TonB-dependent receptor family.</text>
</comment>